<evidence type="ECO:0000313" key="2">
    <source>
        <dbReference type="Proteomes" id="UP000228547"/>
    </source>
</evidence>
<dbReference type="AlphaFoldDB" id="A0A2J0MGI0"/>
<gene>
    <name evidence="1" type="ORF">COX93_00470</name>
</gene>
<accession>A0A2J0MGI0</accession>
<name>A0A2J0MGI0_9BACT</name>
<reference evidence="2" key="1">
    <citation type="submission" date="2017-09" db="EMBL/GenBank/DDBJ databases">
        <title>Depth-based differentiation of microbial function through sediment-hosted aquifers and enrichment of novel symbionts in the deep terrestrial subsurface.</title>
        <authorList>
            <person name="Probst A.J."/>
            <person name="Ladd B."/>
            <person name="Jarett J.K."/>
            <person name="Geller-Mcgrath D.E."/>
            <person name="Sieber C.M.K."/>
            <person name="Emerson J.B."/>
            <person name="Anantharaman K."/>
            <person name="Thomas B.C."/>
            <person name="Malmstrom R."/>
            <person name="Stieglmeier M."/>
            <person name="Klingl A."/>
            <person name="Woyke T."/>
            <person name="Ryan C.M."/>
            <person name="Banfield J.F."/>
        </authorList>
    </citation>
    <scope>NUCLEOTIDE SEQUENCE [LARGE SCALE GENOMIC DNA]</scope>
</reference>
<dbReference type="Proteomes" id="UP000228547">
    <property type="component" value="Unassembled WGS sequence"/>
</dbReference>
<dbReference type="EMBL" id="PFOY01000009">
    <property type="protein sequence ID" value="PIZ87619.1"/>
    <property type="molecule type" value="Genomic_DNA"/>
</dbReference>
<sequence length="506" mass="57948">MENIKKLEKALTDFKDKVIPLLNSLKVEAKKLDLSIPEILDSWSGSWFGYQSKLYYGNFEKPPVQDKFSVEWGSINGLSNKWKERKSEEVKRELEKISYVSVDELEREYKSLLNIVEDFYDETSLIIKTDAGMQEEISKENLLEGQKKLIYGEEGTKYLKTRQPPTFMTRDSEAMIEGIFAPAILYYESFAKEILNNVELVYKNIKSLHYFIKWMKGKKSPPPTKSEETEQPTSLYITDGIIEAIKQKNDGFNYKKLLKLINELNKNHLDLNVFSSFALIRAITDNVPPLLGFETFEELANNYKGKRTDKDYMFNLLKDRPVSDDALHRPISKSEDLLDMLSIPNKQFLNRLLQECINNTVTQGFMHPKAPKKEKQQPTPVRDSSLRPLITVAITSLRGGPDGYFAEFDLTNAGKGLAILKSITLGEVVVSVLTSTLSEKEKCHVITGNLEGTGLREGSIIKPTLEIAYENFNKEIFKTTYNVELESRDDKKYNIGKFTDPIFTDN</sequence>
<protein>
    <submittedName>
        <fullName evidence="1">Uncharacterized protein</fullName>
    </submittedName>
</protein>
<comment type="caution">
    <text evidence="1">The sequence shown here is derived from an EMBL/GenBank/DDBJ whole genome shotgun (WGS) entry which is preliminary data.</text>
</comment>
<proteinExistence type="predicted"/>
<evidence type="ECO:0000313" key="1">
    <source>
        <dbReference type="EMBL" id="PIZ87619.1"/>
    </source>
</evidence>
<organism evidence="1 2">
    <name type="scientific">Candidatus Nomurabacteria bacterium CG_4_10_14_0_2_um_filter_30_12</name>
    <dbReference type="NCBI Taxonomy" id="1974727"/>
    <lineage>
        <taxon>Bacteria</taxon>
        <taxon>Candidatus Nomuraibacteriota</taxon>
    </lineage>
</organism>